<dbReference type="SMART" id="SM01075">
    <property type="entry name" value="CDT1"/>
    <property type="match status" value="1"/>
</dbReference>
<dbReference type="EC" id="2.7.11.22" evidence="5"/>
<dbReference type="AlphaFoldDB" id="A0A7C9DTS8"/>
<dbReference type="InterPro" id="IPR045173">
    <property type="entry name" value="Cdt1"/>
</dbReference>
<feature type="domain" description="CDT1 Geminin-binding" evidence="4">
    <location>
        <begin position="59"/>
        <end position="190"/>
    </location>
</feature>
<reference evidence="5" key="1">
    <citation type="journal article" date="2013" name="J. Plant Res.">
        <title>Effect of fungi and light on seed germination of three Opuntia species from semiarid lands of central Mexico.</title>
        <authorList>
            <person name="Delgado-Sanchez P."/>
            <person name="Jimenez-Bremont J.F."/>
            <person name="Guerrero-Gonzalez Mde L."/>
            <person name="Flores J."/>
        </authorList>
    </citation>
    <scope>NUCLEOTIDE SEQUENCE</scope>
    <source>
        <tissue evidence="5">Cladode</tissue>
    </source>
</reference>
<dbReference type="GO" id="GO:0005634">
    <property type="term" value="C:nucleus"/>
    <property type="evidence" value="ECO:0007669"/>
    <property type="project" value="TreeGrafter"/>
</dbReference>
<dbReference type="GO" id="GO:0030174">
    <property type="term" value="P:regulation of DNA-templated DNA replication initiation"/>
    <property type="evidence" value="ECO:0007669"/>
    <property type="project" value="InterPro"/>
</dbReference>
<dbReference type="EMBL" id="GISG01156253">
    <property type="protein sequence ID" value="MBA4648583.1"/>
    <property type="molecule type" value="Transcribed_RNA"/>
</dbReference>
<dbReference type="Pfam" id="PF08839">
    <property type="entry name" value="CDT1"/>
    <property type="match status" value="1"/>
</dbReference>
<comment type="similarity">
    <text evidence="1">Belongs to the Cdt1 family.</text>
</comment>
<keyword evidence="5" id="KW-0418">Kinase</keyword>
<dbReference type="GO" id="GO:0003677">
    <property type="term" value="F:DNA binding"/>
    <property type="evidence" value="ECO:0007669"/>
    <property type="project" value="InterPro"/>
</dbReference>
<dbReference type="InterPro" id="IPR014939">
    <property type="entry name" value="CDT1_Gemini-bd-like"/>
</dbReference>
<keyword evidence="5" id="KW-0808">Transferase</keyword>
<dbReference type="GO" id="GO:0000076">
    <property type="term" value="P:DNA replication checkpoint signaling"/>
    <property type="evidence" value="ECO:0007669"/>
    <property type="project" value="TreeGrafter"/>
</dbReference>
<dbReference type="PANTHER" id="PTHR28637">
    <property type="entry name" value="DNA REPLICATION FACTOR CDT1"/>
    <property type="match status" value="1"/>
</dbReference>
<evidence type="ECO:0000313" key="5">
    <source>
        <dbReference type="EMBL" id="MBA4648583.1"/>
    </source>
</evidence>
<dbReference type="GO" id="GO:0070182">
    <property type="term" value="F:DNA polymerase binding"/>
    <property type="evidence" value="ECO:0007669"/>
    <property type="project" value="TreeGrafter"/>
</dbReference>
<sequence>MDSIESKFSDDPLNSPAKYPPELKSQPSIQLSADPCGIRTPQKLPSVPRRFKQHRPSELPEKYELMVKFFDALVASLKLLRLRKSIPVFSKIRVMIESMSERRFTHQHLAQLKFLLPELSVKRILLPDDETRCVKYDLHLTLDFNVMINTKKRKRGSKFSPLKDCFMSRLSQLHRAHPEVTEIPEEALPEPFSWQKYAPLLNTSEPSCSVSPMHKLEGLQPAQASHFSASFKGHFSKGGQGNESGIRFQGPSGFWLQSPSVSLSNHLINENELPNHAAVQIQRGPSADKKTFSAQNARTKAMTPEQTAGAPTILMASTPALQIPKRCRMSPDNNLATSPNKVAERPACARSLHFDCPPTNVNIELQVDTESSNILDILPASLLQSLKETEKRTTEQAKRKQMIANLPKLFDRIYYLFQSPKSSAITREALIRDLTECHPDITDQREVEKQLTILQEAIPDWISPRSSPSGKFLYSINKALDPNTLRLRLNNAK</sequence>
<dbReference type="GO" id="GO:0000278">
    <property type="term" value="P:mitotic cell cycle"/>
    <property type="evidence" value="ECO:0007669"/>
    <property type="project" value="TreeGrafter"/>
</dbReference>
<evidence type="ECO:0000256" key="1">
    <source>
        <dbReference type="ARBA" id="ARBA00008356"/>
    </source>
</evidence>
<dbReference type="GO" id="GO:0071163">
    <property type="term" value="P:DNA replication preinitiation complex assembly"/>
    <property type="evidence" value="ECO:0007669"/>
    <property type="project" value="InterPro"/>
</dbReference>
<evidence type="ECO:0000259" key="4">
    <source>
        <dbReference type="SMART" id="SM01075"/>
    </source>
</evidence>
<dbReference type="InterPro" id="IPR038090">
    <property type="entry name" value="Cdt1_C_WH_dom_sf"/>
</dbReference>
<dbReference type="SUPFAM" id="SSF46785">
    <property type="entry name" value="Winged helix' DNA-binding domain"/>
    <property type="match status" value="1"/>
</dbReference>
<dbReference type="InterPro" id="IPR036390">
    <property type="entry name" value="WH_DNA-bd_sf"/>
</dbReference>
<name>A0A7C9DTS8_OPUST</name>
<protein>
    <submittedName>
        <fullName evidence="5">Cyclin-dependent kinase</fullName>
        <ecNumber evidence="5">2.7.11.22</ecNumber>
    </submittedName>
</protein>
<organism evidence="5">
    <name type="scientific">Opuntia streptacantha</name>
    <name type="common">Prickly pear cactus</name>
    <name type="synonym">Opuntia cardona</name>
    <dbReference type="NCBI Taxonomy" id="393608"/>
    <lineage>
        <taxon>Eukaryota</taxon>
        <taxon>Viridiplantae</taxon>
        <taxon>Streptophyta</taxon>
        <taxon>Embryophyta</taxon>
        <taxon>Tracheophyta</taxon>
        <taxon>Spermatophyta</taxon>
        <taxon>Magnoliopsida</taxon>
        <taxon>eudicotyledons</taxon>
        <taxon>Gunneridae</taxon>
        <taxon>Pentapetalae</taxon>
        <taxon>Caryophyllales</taxon>
        <taxon>Cactineae</taxon>
        <taxon>Cactaceae</taxon>
        <taxon>Opuntioideae</taxon>
        <taxon>Opuntia</taxon>
    </lineage>
</organism>
<evidence type="ECO:0000256" key="2">
    <source>
        <dbReference type="ARBA" id="ARBA00023306"/>
    </source>
</evidence>
<reference evidence="5" key="2">
    <citation type="submission" date="2020-07" db="EMBL/GenBank/DDBJ databases">
        <authorList>
            <person name="Vera ALvarez R."/>
            <person name="Arias-Moreno D.M."/>
            <person name="Jimenez-Jacinto V."/>
            <person name="Jimenez-Bremont J.F."/>
            <person name="Swaminathan K."/>
            <person name="Moose S.P."/>
            <person name="Guerrero-Gonzalez M.L."/>
            <person name="Marino-Ramirez L."/>
            <person name="Landsman D."/>
            <person name="Rodriguez-Kessler M."/>
            <person name="Delgado-Sanchez P."/>
        </authorList>
    </citation>
    <scope>NUCLEOTIDE SEQUENCE</scope>
    <source>
        <tissue evidence="5">Cladode</tissue>
    </source>
</reference>
<feature type="region of interest" description="Disordered" evidence="3">
    <location>
        <begin position="1"/>
        <end position="53"/>
    </location>
</feature>
<dbReference type="CDD" id="cd08767">
    <property type="entry name" value="Cdt1_c"/>
    <property type="match status" value="1"/>
</dbReference>
<evidence type="ECO:0000256" key="3">
    <source>
        <dbReference type="SAM" id="MobiDB-lite"/>
    </source>
</evidence>
<dbReference type="InterPro" id="IPR032054">
    <property type="entry name" value="Cdt1_C"/>
</dbReference>
<proteinExistence type="inferred from homology"/>
<dbReference type="GO" id="GO:0004693">
    <property type="term" value="F:cyclin-dependent protein serine/threonine kinase activity"/>
    <property type="evidence" value="ECO:0007669"/>
    <property type="project" value="UniProtKB-EC"/>
</dbReference>
<feature type="compositionally biased region" description="Basic and acidic residues" evidence="3">
    <location>
        <begin position="1"/>
        <end position="10"/>
    </location>
</feature>
<dbReference type="Pfam" id="PF16679">
    <property type="entry name" value="CDT1_C"/>
    <property type="match status" value="1"/>
</dbReference>
<dbReference type="PANTHER" id="PTHR28637:SF9">
    <property type="entry name" value="CDT1-LIKE PROTEIN A, CHLOROPLASTIC"/>
    <property type="match status" value="1"/>
</dbReference>
<keyword evidence="2" id="KW-0131">Cell cycle</keyword>
<accession>A0A7C9DTS8</accession>
<dbReference type="Gene3D" id="1.10.10.1420">
    <property type="entry name" value="DNA replication factor Cdt1, C-terminal WH domain"/>
    <property type="match status" value="1"/>
</dbReference>